<protein>
    <submittedName>
        <fullName evidence="7">AcrR family transcriptional regulator</fullName>
    </submittedName>
</protein>
<dbReference type="GO" id="GO:0003700">
    <property type="term" value="F:DNA-binding transcription factor activity"/>
    <property type="evidence" value="ECO:0007669"/>
    <property type="project" value="TreeGrafter"/>
</dbReference>
<dbReference type="AlphaFoldDB" id="A0A7Z0EFW0"/>
<evidence type="ECO:0000256" key="1">
    <source>
        <dbReference type="ARBA" id="ARBA00022491"/>
    </source>
</evidence>
<dbReference type="Pfam" id="PF17932">
    <property type="entry name" value="TetR_C_24"/>
    <property type="match status" value="1"/>
</dbReference>
<dbReference type="SUPFAM" id="SSF46689">
    <property type="entry name" value="Homeodomain-like"/>
    <property type="match status" value="1"/>
</dbReference>
<dbReference type="GO" id="GO:0000976">
    <property type="term" value="F:transcription cis-regulatory region binding"/>
    <property type="evidence" value="ECO:0007669"/>
    <property type="project" value="TreeGrafter"/>
</dbReference>
<reference evidence="7 8" key="1">
    <citation type="submission" date="2020-07" db="EMBL/GenBank/DDBJ databases">
        <title>Sequencing the genomes of 1000 actinobacteria strains.</title>
        <authorList>
            <person name="Klenk H.-P."/>
        </authorList>
    </citation>
    <scope>NUCLEOTIDE SEQUENCE [LARGE SCALE GENOMIC DNA]</scope>
    <source>
        <strain evidence="7 8">LI1</strain>
    </source>
</reference>
<dbReference type="Gene3D" id="1.10.10.60">
    <property type="entry name" value="Homeodomain-like"/>
    <property type="match status" value="1"/>
</dbReference>
<proteinExistence type="predicted"/>
<name>A0A7Z0EFW0_9MICO</name>
<feature type="DNA-binding region" description="H-T-H motif" evidence="5">
    <location>
        <begin position="40"/>
        <end position="59"/>
    </location>
</feature>
<evidence type="ECO:0000313" key="7">
    <source>
        <dbReference type="EMBL" id="NYJ20470.1"/>
    </source>
</evidence>
<evidence type="ECO:0000256" key="3">
    <source>
        <dbReference type="ARBA" id="ARBA00023125"/>
    </source>
</evidence>
<evidence type="ECO:0000259" key="6">
    <source>
        <dbReference type="PROSITE" id="PS50977"/>
    </source>
</evidence>
<keyword evidence="8" id="KW-1185">Reference proteome</keyword>
<comment type="caution">
    <text evidence="7">The sequence shown here is derived from an EMBL/GenBank/DDBJ whole genome shotgun (WGS) entry which is preliminary data.</text>
</comment>
<dbReference type="Gene3D" id="1.10.357.10">
    <property type="entry name" value="Tetracycline Repressor, domain 2"/>
    <property type="match status" value="1"/>
</dbReference>
<keyword evidence="2" id="KW-0805">Transcription regulation</keyword>
<sequence>MAIMPAKAKIDRTDQSSDRRNQILAIAARLFASHGYAATTVRDIADEAGILSGSLYHHFSSKEAIFQEILRSFMTGLLEQIEEIAAEGRGPRETLDGLIRTAFRVMEEQSDAVGLYQNESTILQSQVGFEFLSEGSARIEHFWREQIEAGQAQGVFRDSFDSAIVYRFVRDAVWSTVRWYRPNGRYTAETLTQNFLDLFHSGVLAEES</sequence>
<feature type="domain" description="HTH tetR-type" evidence="6">
    <location>
        <begin position="17"/>
        <end position="77"/>
    </location>
</feature>
<keyword evidence="1" id="KW-0678">Repressor</keyword>
<dbReference type="PANTHER" id="PTHR30055">
    <property type="entry name" value="HTH-TYPE TRANSCRIPTIONAL REGULATOR RUTR"/>
    <property type="match status" value="1"/>
</dbReference>
<dbReference type="EMBL" id="JACCFM010000001">
    <property type="protein sequence ID" value="NYJ20470.1"/>
    <property type="molecule type" value="Genomic_DNA"/>
</dbReference>
<organism evidence="7 8">
    <name type="scientific">Glaciibacter psychrotolerans</name>
    <dbReference type="NCBI Taxonomy" id="670054"/>
    <lineage>
        <taxon>Bacteria</taxon>
        <taxon>Bacillati</taxon>
        <taxon>Actinomycetota</taxon>
        <taxon>Actinomycetes</taxon>
        <taxon>Micrococcales</taxon>
        <taxon>Microbacteriaceae</taxon>
        <taxon>Glaciibacter</taxon>
    </lineage>
</organism>
<dbReference type="Pfam" id="PF00440">
    <property type="entry name" value="TetR_N"/>
    <property type="match status" value="1"/>
</dbReference>
<evidence type="ECO:0000256" key="2">
    <source>
        <dbReference type="ARBA" id="ARBA00023015"/>
    </source>
</evidence>
<dbReference type="Proteomes" id="UP000537260">
    <property type="component" value="Unassembled WGS sequence"/>
</dbReference>
<dbReference type="InterPro" id="IPR001647">
    <property type="entry name" value="HTH_TetR"/>
</dbReference>
<dbReference type="PROSITE" id="PS50977">
    <property type="entry name" value="HTH_TETR_2"/>
    <property type="match status" value="1"/>
</dbReference>
<keyword evidence="4" id="KW-0804">Transcription</keyword>
<evidence type="ECO:0000256" key="5">
    <source>
        <dbReference type="PROSITE-ProRule" id="PRU00335"/>
    </source>
</evidence>
<dbReference type="RefSeq" id="WP_179579075.1">
    <property type="nucleotide sequence ID" value="NZ_JACCFM010000001.1"/>
</dbReference>
<evidence type="ECO:0000256" key="4">
    <source>
        <dbReference type="ARBA" id="ARBA00023163"/>
    </source>
</evidence>
<accession>A0A7Z0EFW0</accession>
<gene>
    <name evidence="7" type="ORF">HNR05_002261</name>
</gene>
<evidence type="ECO:0000313" key="8">
    <source>
        <dbReference type="Proteomes" id="UP000537260"/>
    </source>
</evidence>
<dbReference type="SUPFAM" id="SSF48498">
    <property type="entry name" value="Tetracyclin repressor-like, C-terminal domain"/>
    <property type="match status" value="1"/>
</dbReference>
<dbReference type="InterPro" id="IPR036271">
    <property type="entry name" value="Tet_transcr_reg_TetR-rel_C_sf"/>
</dbReference>
<keyword evidence="3 5" id="KW-0238">DNA-binding</keyword>
<dbReference type="InterPro" id="IPR041490">
    <property type="entry name" value="KstR2_TetR_C"/>
</dbReference>
<dbReference type="InterPro" id="IPR009057">
    <property type="entry name" value="Homeodomain-like_sf"/>
</dbReference>
<dbReference type="PRINTS" id="PR00455">
    <property type="entry name" value="HTHTETR"/>
</dbReference>
<dbReference type="InterPro" id="IPR050109">
    <property type="entry name" value="HTH-type_TetR-like_transc_reg"/>
</dbReference>
<dbReference type="PANTHER" id="PTHR30055:SF175">
    <property type="entry name" value="HTH-TYPE TRANSCRIPTIONAL REPRESSOR KSTR2"/>
    <property type="match status" value="1"/>
</dbReference>